<sequence length="402" mass="44719">MIIIIRLFRVAIQLSLILCKCYLTQKESKSIMKESPRRYTNPFLSDKENDKVNLRKNNKVNFTTNPEDEKFEKSLEPSIVPAESLQKANELYIDKSVAECQLPKFITCYEENCFHVKDICVDEGLSHGEKIDCGKEHHELSCSPITVNGDKHDDMINDDKGTELISSPLEDYLFSGTKDDNVTSNCASEKIKSSVESNIVNSSENFGSENPMQNGEEIIDSNSDSKNNSIKTGEPSKNGVNDVDQQLYEVQSVGSEAKELRKTSQTVDMPNEIKMEENTISNSDNVKPATVNNPLELPLEAENAPNHHDIASNNITVSAHGGGETSFSMTGPVLGLITYSGPITSSGSISHRSDGSNSSVRSFAFPILQNEWNNSPVRMGKVDQRQSPKHRGWRQTLMCCRF</sequence>
<comment type="caution">
    <text evidence="1">The sequence shown here is derived from an EMBL/GenBank/DDBJ whole genome shotgun (WGS) entry which is preliminary data.</text>
</comment>
<proteinExistence type="predicted"/>
<gene>
    <name evidence="1" type="ORF">L1987_57341</name>
</gene>
<keyword evidence="2" id="KW-1185">Reference proteome</keyword>
<accession>A0ACB9DC84</accession>
<reference evidence="2" key="1">
    <citation type="journal article" date="2022" name="Mol. Ecol. Resour.">
        <title>The genomes of chicory, endive, great burdock and yacon provide insights into Asteraceae palaeo-polyploidization history and plant inulin production.</title>
        <authorList>
            <person name="Fan W."/>
            <person name="Wang S."/>
            <person name="Wang H."/>
            <person name="Wang A."/>
            <person name="Jiang F."/>
            <person name="Liu H."/>
            <person name="Zhao H."/>
            <person name="Xu D."/>
            <person name="Zhang Y."/>
        </authorList>
    </citation>
    <scope>NUCLEOTIDE SEQUENCE [LARGE SCALE GENOMIC DNA]</scope>
    <source>
        <strain evidence="2">cv. Yunnan</strain>
    </source>
</reference>
<evidence type="ECO:0000313" key="1">
    <source>
        <dbReference type="EMBL" id="KAI3744264.1"/>
    </source>
</evidence>
<organism evidence="1 2">
    <name type="scientific">Smallanthus sonchifolius</name>
    <dbReference type="NCBI Taxonomy" id="185202"/>
    <lineage>
        <taxon>Eukaryota</taxon>
        <taxon>Viridiplantae</taxon>
        <taxon>Streptophyta</taxon>
        <taxon>Embryophyta</taxon>
        <taxon>Tracheophyta</taxon>
        <taxon>Spermatophyta</taxon>
        <taxon>Magnoliopsida</taxon>
        <taxon>eudicotyledons</taxon>
        <taxon>Gunneridae</taxon>
        <taxon>Pentapetalae</taxon>
        <taxon>asterids</taxon>
        <taxon>campanulids</taxon>
        <taxon>Asterales</taxon>
        <taxon>Asteraceae</taxon>
        <taxon>Asteroideae</taxon>
        <taxon>Heliantheae alliance</taxon>
        <taxon>Millerieae</taxon>
        <taxon>Smallanthus</taxon>
    </lineage>
</organism>
<reference evidence="1 2" key="2">
    <citation type="journal article" date="2022" name="Mol. Ecol. Resour.">
        <title>The genomes of chicory, endive, great burdock and yacon provide insights into Asteraceae paleo-polyploidization history and plant inulin production.</title>
        <authorList>
            <person name="Fan W."/>
            <person name="Wang S."/>
            <person name="Wang H."/>
            <person name="Wang A."/>
            <person name="Jiang F."/>
            <person name="Liu H."/>
            <person name="Zhao H."/>
            <person name="Xu D."/>
            <person name="Zhang Y."/>
        </authorList>
    </citation>
    <scope>NUCLEOTIDE SEQUENCE [LARGE SCALE GENOMIC DNA]</scope>
    <source>
        <strain evidence="2">cv. Yunnan</strain>
        <tissue evidence="1">Leaves</tissue>
    </source>
</reference>
<name>A0ACB9DC84_9ASTR</name>
<protein>
    <submittedName>
        <fullName evidence="1">Uncharacterized protein</fullName>
    </submittedName>
</protein>
<evidence type="ECO:0000313" key="2">
    <source>
        <dbReference type="Proteomes" id="UP001056120"/>
    </source>
</evidence>
<dbReference type="Proteomes" id="UP001056120">
    <property type="component" value="Linkage Group LG19"/>
</dbReference>
<dbReference type="EMBL" id="CM042036">
    <property type="protein sequence ID" value="KAI3744264.1"/>
    <property type="molecule type" value="Genomic_DNA"/>
</dbReference>